<name>A0A438BVK0_VITVI</name>
<evidence type="ECO:0000313" key="1">
    <source>
        <dbReference type="EMBL" id="RVW15015.1"/>
    </source>
</evidence>
<dbReference type="Proteomes" id="UP000288805">
    <property type="component" value="Unassembled WGS sequence"/>
</dbReference>
<organism evidence="1 2">
    <name type="scientific">Vitis vinifera</name>
    <name type="common">Grape</name>
    <dbReference type="NCBI Taxonomy" id="29760"/>
    <lineage>
        <taxon>Eukaryota</taxon>
        <taxon>Viridiplantae</taxon>
        <taxon>Streptophyta</taxon>
        <taxon>Embryophyta</taxon>
        <taxon>Tracheophyta</taxon>
        <taxon>Spermatophyta</taxon>
        <taxon>Magnoliopsida</taxon>
        <taxon>eudicotyledons</taxon>
        <taxon>Gunneridae</taxon>
        <taxon>Pentapetalae</taxon>
        <taxon>rosids</taxon>
        <taxon>Vitales</taxon>
        <taxon>Vitaceae</taxon>
        <taxon>Viteae</taxon>
        <taxon>Vitis</taxon>
    </lineage>
</organism>
<comment type="caution">
    <text evidence="1">The sequence shown here is derived from an EMBL/GenBank/DDBJ whole genome shotgun (WGS) entry which is preliminary data.</text>
</comment>
<gene>
    <name evidence="1" type="ORF">CK203_090455</name>
</gene>
<proteinExistence type="predicted"/>
<dbReference type="AlphaFoldDB" id="A0A438BVK0"/>
<sequence>MRGTRSQMTPIKAILSKGFRWSCGLKTQLITEMVTCRTGWSGPVFKTLLIRYEADLKRMCTINKWCGFNKDRSRKSLRDKVSNLILTDRFWKKVGEVQTIMEPLIKVLKLVDQDKKFTLSIIYEQ</sequence>
<dbReference type="EMBL" id="QGNW01002607">
    <property type="protein sequence ID" value="RVW15015.1"/>
    <property type="molecule type" value="Genomic_DNA"/>
</dbReference>
<protein>
    <submittedName>
        <fullName evidence="1">Uncharacterized protein</fullName>
    </submittedName>
</protein>
<reference evidence="1 2" key="1">
    <citation type="journal article" date="2018" name="PLoS Genet.">
        <title>Population sequencing reveals clonal diversity and ancestral inbreeding in the grapevine cultivar Chardonnay.</title>
        <authorList>
            <person name="Roach M.J."/>
            <person name="Johnson D.L."/>
            <person name="Bohlmann J."/>
            <person name="van Vuuren H.J."/>
            <person name="Jones S.J."/>
            <person name="Pretorius I.S."/>
            <person name="Schmidt S.A."/>
            <person name="Borneman A.R."/>
        </authorList>
    </citation>
    <scope>NUCLEOTIDE SEQUENCE [LARGE SCALE GENOMIC DNA]</scope>
    <source>
        <strain evidence="2">cv. Chardonnay</strain>
        <tissue evidence="1">Leaf</tissue>
    </source>
</reference>
<accession>A0A438BVK0</accession>
<evidence type="ECO:0000313" key="2">
    <source>
        <dbReference type="Proteomes" id="UP000288805"/>
    </source>
</evidence>